<dbReference type="Proteomes" id="UP000193467">
    <property type="component" value="Unassembled WGS sequence"/>
</dbReference>
<keyword evidence="2" id="KW-1185">Reference proteome</keyword>
<dbReference type="InParanoid" id="A0A1Y2FYT3"/>
<reference evidence="1 2" key="1">
    <citation type="submission" date="2016-07" db="EMBL/GenBank/DDBJ databases">
        <title>Pervasive Adenine N6-methylation of Active Genes in Fungi.</title>
        <authorList>
            <consortium name="DOE Joint Genome Institute"/>
            <person name="Mondo S.J."/>
            <person name="Dannebaum R.O."/>
            <person name="Kuo R.C."/>
            <person name="Labutti K."/>
            <person name="Haridas S."/>
            <person name="Kuo A."/>
            <person name="Salamov A."/>
            <person name="Ahrendt S.R."/>
            <person name="Lipzen A."/>
            <person name="Sullivan W."/>
            <person name="Andreopoulos W.B."/>
            <person name="Clum A."/>
            <person name="Lindquist E."/>
            <person name="Daum C."/>
            <person name="Ramamoorthy G.K."/>
            <person name="Gryganskyi A."/>
            <person name="Culley D."/>
            <person name="Magnuson J.K."/>
            <person name="James T.Y."/>
            <person name="O'Malley M.A."/>
            <person name="Stajich J.E."/>
            <person name="Spatafora J.W."/>
            <person name="Visel A."/>
            <person name="Grigoriev I.V."/>
        </authorList>
    </citation>
    <scope>NUCLEOTIDE SEQUENCE [LARGE SCALE GENOMIC DNA]</scope>
    <source>
        <strain evidence="1 2">62-1032</strain>
    </source>
</reference>
<proteinExistence type="predicted"/>
<accession>A0A1Y2FYT3</accession>
<protein>
    <submittedName>
        <fullName evidence="1">Uncharacterized protein</fullName>
    </submittedName>
</protein>
<sequence>MKLPARIVVSVGTGWRATPASLTASCSYILLSSLCTTSAQHCINQHHPPPTRLPARLLALPLRQPRPPDL</sequence>
<dbReference type="AlphaFoldDB" id="A0A1Y2FYT3"/>
<gene>
    <name evidence="1" type="ORF">BCR35DRAFT_300380</name>
</gene>
<dbReference type="EMBL" id="MCGR01000006">
    <property type="protein sequence ID" value="ORY89265.1"/>
    <property type="molecule type" value="Genomic_DNA"/>
</dbReference>
<name>A0A1Y2FYT3_9BASI</name>
<evidence type="ECO:0000313" key="1">
    <source>
        <dbReference type="EMBL" id="ORY89265.1"/>
    </source>
</evidence>
<organism evidence="1 2">
    <name type="scientific">Leucosporidium creatinivorum</name>
    <dbReference type="NCBI Taxonomy" id="106004"/>
    <lineage>
        <taxon>Eukaryota</taxon>
        <taxon>Fungi</taxon>
        <taxon>Dikarya</taxon>
        <taxon>Basidiomycota</taxon>
        <taxon>Pucciniomycotina</taxon>
        <taxon>Microbotryomycetes</taxon>
        <taxon>Leucosporidiales</taxon>
        <taxon>Leucosporidium</taxon>
    </lineage>
</organism>
<evidence type="ECO:0000313" key="2">
    <source>
        <dbReference type="Proteomes" id="UP000193467"/>
    </source>
</evidence>
<comment type="caution">
    <text evidence="1">The sequence shown here is derived from an EMBL/GenBank/DDBJ whole genome shotgun (WGS) entry which is preliminary data.</text>
</comment>